<name>A0ABY4GH99_9BACI</name>
<dbReference type="EMBL" id="CP095071">
    <property type="protein sequence ID" value="UOQ83713.1"/>
    <property type="molecule type" value="Genomic_DNA"/>
</dbReference>
<protein>
    <recommendedName>
        <fullName evidence="1">IDEAL domain-containing protein</fullName>
    </recommendedName>
</protein>
<dbReference type="Proteomes" id="UP000831537">
    <property type="component" value="Chromosome"/>
</dbReference>
<accession>A0ABY4GH99</accession>
<dbReference type="RefSeq" id="WP_244740815.1">
    <property type="nucleotide sequence ID" value="NZ_CP095071.1"/>
</dbReference>
<dbReference type="SMART" id="SM00914">
    <property type="entry name" value="IDEAL"/>
    <property type="match status" value="1"/>
</dbReference>
<keyword evidence="3" id="KW-1185">Reference proteome</keyword>
<gene>
    <name evidence="2" type="ORF">MUN87_13210</name>
</gene>
<feature type="domain" description="IDEAL" evidence="1">
    <location>
        <begin position="78"/>
        <end position="114"/>
    </location>
</feature>
<organism evidence="2 3">
    <name type="scientific">Gracilibacillus salinarum</name>
    <dbReference type="NCBI Taxonomy" id="2932255"/>
    <lineage>
        <taxon>Bacteria</taxon>
        <taxon>Bacillati</taxon>
        <taxon>Bacillota</taxon>
        <taxon>Bacilli</taxon>
        <taxon>Bacillales</taxon>
        <taxon>Bacillaceae</taxon>
        <taxon>Gracilibacillus</taxon>
    </lineage>
</organism>
<dbReference type="InterPro" id="IPR014957">
    <property type="entry name" value="IDEAL_dom"/>
</dbReference>
<evidence type="ECO:0000313" key="3">
    <source>
        <dbReference type="Proteomes" id="UP000831537"/>
    </source>
</evidence>
<sequence>MDQHFIAVQSFSHQIECFCPGSIHTELLRIEEEDIIQLTDERKYIANHGWYVMIIVDDFYSFYIALADMEKYYMGGQILSQEDIELNVNYLQFQVDQSLDQHDEAKFKLVSQQLIESKERKMKLDNYMQTDEVTMI</sequence>
<proteinExistence type="predicted"/>
<evidence type="ECO:0000259" key="1">
    <source>
        <dbReference type="SMART" id="SM00914"/>
    </source>
</evidence>
<evidence type="ECO:0000313" key="2">
    <source>
        <dbReference type="EMBL" id="UOQ83713.1"/>
    </source>
</evidence>
<reference evidence="2 3" key="1">
    <citation type="submission" date="2022-04" db="EMBL/GenBank/DDBJ databases">
        <title>Gracilibacillus sp. isolated from saltern.</title>
        <authorList>
            <person name="Won M."/>
            <person name="Lee C.-M."/>
            <person name="Woen H.-Y."/>
            <person name="Kwon S.-W."/>
        </authorList>
    </citation>
    <scope>NUCLEOTIDE SEQUENCE [LARGE SCALE GENOMIC DNA]</scope>
    <source>
        <strain evidence="2 3">SSPM10-3</strain>
    </source>
</reference>